<protein>
    <submittedName>
        <fullName evidence="2">Uncharacterized protein</fullName>
    </submittedName>
</protein>
<dbReference type="Proteomes" id="UP000274822">
    <property type="component" value="Unassembled WGS sequence"/>
</dbReference>
<gene>
    <name evidence="2" type="ORF">BC938DRAFT_482005</name>
</gene>
<accession>A0A433QEV9</accession>
<keyword evidence="1" id="KW-1133">Transmembrane helix</keyword>
<organism evidence="2 3">
    <name type="scientific">Jimgerdemannia flammicorona</name>
    <dbReference type="NCBI Taxonomy" id="994334"/>
    <lineage>
        <taxon>Eukaryota</taxon>
        <taxon>Fungi</taxon>
        <taxon>Fungi incertae sedis</taxon>
        <taxon>Mucoromycota</taxon>
        <taxon>Mucoromycotina</taxon>
        <taxon>Endogonomycetes</taxon>
        <taxon>Endogonales</taxon>
        <taxon>Endogonaceae</taxon>
        <taxon>Jimgerdemannia</taxon>
    </lineage>
</organism>
<dbReference type="AlphaFoldDB" id="A0A433QEV9"/>
<dbReference type="EMBL" id="RBNJ01006764">
    <property type="protein sequence ID" value="RUS28338.1"/>
    <property type="molecule type" value="Genomic_DNA"/>
</dbReference>
<sequence>MVKWDWDEILSYDTLKVVKVKDSRLGVLYYLCAIAIFAYIVINLVLSQGYLLKESPIPGAVRVSLHEPATIQTPSYCNGSTPCCSNICVPISLTFSPVIQCLSPPRYPADAFASTFLTTRIVVLQYPPQPNCDPIISKRPECIFSTRQPTNTSGIMYVADIESYTLMIEHSIRGKENALAIRNGLMDGSLNFMNGTALRTFTNATRMRGVDGDIMTVKELLLAAGADLDSGFEFLGF</sequence>
<proteinExistence type="predicted"/>
<keyword evidence="1" id="KW-0472">Membrane</keyword>
<reference evidence="2 3" key="1">
    <citation type="journal article" date="2018" name="New Phytol.">
        <title>Phylogenomics of Endogonaceae and evolution of mycorrhizas within Mucoromycota.</title>
        <authorList>
            <person name="Chang Y."/>
            <person name="Desiro A."/>
            <person name="Na H."/>
            <person name="Sandor L."/>
            <person name="Lipzen A."/>
            <person name="Clum A."/>
            <person name="Barry K."/>
            <person name="Grigoriev I.V."/>
            <person name="Martin F.M."/>
            <person name="Stajich J.E."/>
            <person name="Smith M.E."/>
            <person name="Bonito G."/>
            <person name="Spatafora J.W."/>
        </authorList>
    </citation>
    <scope>NUCLEOTIDE SEQUENCE [LARGE SCALE GENOMIC DNA]</scope>
    <source>
        <strain evidence="2 3">AD002</strain>
    </source>
</reference>
<evidence type="ECO:0000313" key="2">
    <source>
        <dbReference type="EMBL" id="RUS28338.1"/>
    </source>
</evidence>
<feature type="transmembrane region" description="Helical" evidence="1">
    <location>
        <begin position="27"/>
        <end position="46"/>
    </location>
</feature>
<evidence type="ECO:0000256" key="1">
    <source>
        <dbReference type="SAM" id="Phobius"/>
    </source>
</evidence>
<comment type="caution">
    <text evidence="2">The sequence shown here is derived from an EMBL/GenBank/DDBJ whole genome shotgun (WGS) entry which is preliminary data.</text>
</comment>
<name>A0A433QEV9_9FUNG</name>
<evidence type="ECO:0000313" key="3">
    <source>
        <dbReference type="Proteomes" id="UP000274822"/>
    </source>
</evidence>
<keyword evidence="1" id="KW-0812">Transmembrane</keyword>
<dbReference type="Gene3D" id="1.10.287.940">
    <property type="entry name" value="atp-gated p2x4 ion channel"/>
    <property type="match status" value="1"/>
</dbReference>
<keyword evidence="3" id="KW-1185">Reference proteome</keyword>